<protein>
    <submittedName>
        <fullName evidence="1">Cytochrome c oxidase subunit 3</fullName>
    </submittedName>
</protein>
<name>A0A183F1C9_9BILA</name>
<evidence type="ECO:0000313" key="1">
    <source>
        <dbReference type="WBParaSite" id="GPUH_0002705001-mRNA-1"/>
    </source>
</evidence>
<reference evidence="1" key="1">
    <citation type="submission" date="2016-06" db="UniProtKB">
        <authorList>
            <consortium name="WormBaseParasite"/>
        </authorList>
    </citation>
    <scope>IDENTIFICATION</scope>
</reference>
<dbReference type="AlphaFoldDB" id="A0A183F1C9"/>
<sequence length="40" mass="4742">LLAFAFAFHLVMRNSGQEPWEATEVVSIYYIFVEIFPNEY</sequence>
<accession>A0A183F1C9</accession>
<organism evidence="1">
    <name type="scientific">Gongylonema pulchrum</name>
    <dbReference type="NCBI Taxonomy" id="637853"/>
    <lineage>
        <taxon>Eukaryota</taxon>
        <taxon>Metazoa</taxon>
        <taxon>Ecdysozoa</taxon>
        <taxon>Nematoda</taxon>
        <taxon>Chromadorea</taxon>
        <taxon>Rhabditida</taxon>
        <taxon>Spirurina</taxon>
        <taxon>Spiruromorpha</taxon>
        <taxon>Spiruroidea</taxon>
        <taxon>Gongylonematidae</taxon>
        <taxon>Gongylonema</taxon>
    </lineage>
</organism>
<proteinExistence type="predicted"/>
<dbReference type="WBParaSite" id="GPUH_0002705001-mRNA-1">
    <property type="protein sequence ID" value="GPUH_0002705001-mRNA-1"/>
    <property type="gene ID" value="GPUH_0002705001"/>
</dbReference>